<dbReference type="PANTHER" id="PTHR34975:SF2">
    <property type="entry name" value="SPORE GERMINATION PROTEIN A2"/>
    <property type="match status" value="1"/>
</dbReference>
<comment type="caution">
    <text evidence="9">The sequence shown here is derived from an EMBL/GenBank/DDBJ whole genome shotgun (WGS) entry which is preliminary data.</text>
</comment>
<feature type="transmembrane region" description="Helical" evidence="8">
    <location>
        <begin position="73"/>
        <end position="103"/>
    </location>
</feature>
<name>A0A845L3G8_9FIRM</name>
<feature type="transmembrane region" description="Helical" evidence="8">
    <location>
        <begin position="115"/>
        <end position="136"/>
    </location>
</feature>
<evidence type="ECO:0000256" key="7">
    <source>
        <dbReference type="ARBA" id="ARBA00023136"/>
    </source>
</evidence>
<feature type="transmembrane region" description="Helical" evidence="8">
    <location>
        <begin position="12"/>
        <end position="31"/>
    </location>
</feature>
<evidence type="ECO:0000313" key="9">
    <source>
        <dbReference type="EMBL" id="MZP28298.1"/>
    </source>
</evidence>
<dbReference type="OrthoDB" id="1675410at2"/>
<keyword evidence="6 8" id="KW-1133">Transmembrane helix</keyword>
<feature type="transmembrane region" description="Helical" evidence="8">
    <location>
        <begin position="275"/>
        <end position="297"/>
    </location>
</feature>
<evidence type="ECO:0000256" key="3">
    <source>
        <dbReference type="ARBA" id="ARBA00022448"/>
    </source>
</evidence>
<dbReference type="Proteomes" id="UP000463470">
    <property type="component" value="Unassembled WGS sequence"/>
</dbReference>
<keyword evidence="3" id="KW-0813">Transport</keyword>
<proteinExistence type="inferred from homology"/>
<comment type="subcellular location">
    <subcellularLocation>
        <location evidence="1">Membrane</location>
        <topology evidence="1">Multi-pass membrane protein</topology>
    </subcellularLocation>
</comment>
<sequence length="367" mass="40629">MDHRKRQGFAGWFETTICVSSFIHLKMFLIVPRTLCQAGGTAAWMLPVIAVLGATVVFFMLQHLSAAFSRASLLSIAGLFWGRAVQFILGVLFSGLFILYYGYQLRIFAEFVLSTLLPLTPISAVIVSMVLLNIYLAYGGLESLSRTIMVIVPIGLTVLTLALTMGGSMGKLYNITPWLGYGLWETVSAGLLYTGLYVEIALFGFIAPLIRKQKYFQRAGMATLAFSAFLFVFAQIVFELCFPIATAQQIGFPLYQVVRLIRIEVFLQRLDPLFVFVWASVSAIGLAVCLYGGALTLAQGIRAPDFRPYLFPLAVLSVCVAFVPPRAIDAVNTYSLMILLLQAPFFGLPALLLLWSKLFYREKEDLG</sequence>
<dbReference type="Pfam" id="PF03845">
    <property type="entry name" value="Spore_permease"/>
    <property type="match status" value="1"/>
</dbReference>
<feature type="transmembrane region" description="Helical" evidence="8">
    <location>
        <begin position="222"/>
        <end position="245"/>
    </location>
</feature>
<evidence type="ECO:0000313" key="10">
    <source>
        <dbReference type="Proteomes" id="UP000463470"/>
    </source>
</evidence>
<comment type="similarity">
    <text evidence="2">Belongs to the amino acid-polyamine-organocation (APC) superfamily. Spore germination protein (SGP) (TC 2.A.3.9) family.</text>
</comment>
<evidence type="ECO:0000256" key="4">
    <source>
        <dbReference type="ARBA" id="ARBA00022544"/>
    </source>
</evidence>
<dbReference type="GO" id="GO:0016020">
    <property type="term" value="C:membrane"/>
    <property type="evidence" value="ECO:0007669"/>
    <property type="project" value="UniProtKB-SubCell"/>
</dbReference>
<protein>
    <submittedName>
        <fullName evidence="9">GerAB/ArcD/ProY family transporter</fullName>
    </submittedName>
</protein>
<evidence type="ECO:0000256" key="2">
    <source>
        <dbReference type="ARBA" id="ARBA00007998"/>
    </source>
</evidence>
<feature type="transmembrane region" description="Helical" evidence="8">
    <location>
        <begin position="43"/>
        <end position="61"/>
    </location>
</feature>
<dbReference type="PANTHER" id="PTHR34975">
    <property type="entry name" value="SPORE GERMINATION PROTEIN A2"/>
    <property type="match status" value="1"/>
</dbReference>
<keyword evidence="4" id="KW-0309">Germination</keyword>
<keyword evidence="7 8" id="KW-0472">Membrane</keyword>
<feature type="transmembrane region" description="Helical" evidence="8">
    <location>
        <begin position="190"/>
        <end position="210"/>
    </location>
</feature>
<dbReference type="EMBL" id="WXEY01000001">
    <property type="protein sequence ID" value="MZP28298.1"/>
    <property type="molecule type" value="Genomic_DNA"/>
</dbReference>
<keyword evidence="5 8" id="KW-0812">Transmembrane</keyword>
<organism evidence="9 10">
    <name type="scientific">Heliomicrobium undosum</name>
    <dbReference type="NCBI Taxonomy" id="121734"/>
    <lineage>
        <taxon>Bacteria</taxon>
        <taxon>Bacillati</taxon>
        <taxon>Bacillota</taxon>
        <taxon>Clostridia</taxon>
        <taxon>Eubacteriales</taxon>
        <taxon>Heliobacteriaceae</taxon>
        <taxon>Heliomicrobium</taxon>
    </lineage>
</organism>
<feature type="transmembrane region" description="Helical" evidence="8">
    <location>
        <begin position="148"/>
        <end position="170"/>
    </location>
</feature>
<evidence type="ECO:0000256" key="6">
    <source>
        <dbReference type="ARBA" id="ARBA00022989"/>
    </source>
</evidence>
<feature type="transmembrane region" description="Helical" evidence="8">
    <location>
        <begin position="334"/>
        <end position="355"/>
    </location>
</feature>
<reference evidence="9 10" key="1">
    <citation type="submission" date="2020-01" db="EMBL/GenBank/DDBJ databases">
        <title>Whole-genome sequence of Heliobacterium undosum DSM 13378.</title>
        <authorList>
            <person name="Kyndt J.A."/>
            <person name="Meyer T.E."/>
        </authorList>
    </citation>
    <scope>NUCLEOTIDE SEQUENCE [LARGE SCALE GENOMIC DNA]</scope>
    <source>
        <strain evidence="9 10">DSM 13378</strain>
    </source>
</reference>
<gene>
    <name evidence="9" type="ORF">GTO91_00985</name>
</gene>
<dbReference type="GO" id="GO:0009847">
    <property type="term" value="P:spore germination"/>
    <property type="evidence" value="ECO:0007669"/>
    <property type="project" value="InterPro"/>
</dbReference>
<evidence type="ECO:0000256" key="5">
    <source>
        <dbReference type="ARBA" id="ARBA00022692"/>
    </source>
</evidence>
<dbReference type="AlphaFoldDB" id="A0A845L3G8"/>
<keyword evidence="10" id="KW-1185">Reference proteome</keyword>
<dbReference type="InterPro" id="IPR004761">
    <property type="entry name" value="Spore_GerAB"/>
</dbReference>
<feature type="transmembrane region" description="Helical" evidence="8">
    <location>
        <begin position="309"/>
        <end position="328"/>
    </location>
</feature>
<evidence type="ECO:0000256" key="8">
    <source>
        <dbReference type="SAM" id="Phobius"/>
    </source>
</evidence>
<evidence type="ECO:0000256" key="1">
    <source>
        <dbReference type="ARBA" id="ARBA00004141"/>
    </source>
</evidence>
<dbReference type="RefSeq" id="WP_161253451.1">
    <property type="nucleotide sequence ID" value="NZ_WXEY01000001.1"/>
</dbReference>
<accession>A0A845L3G8</accession>